<keyword evidence="1" id="KW-0460">Magnesium</keyword>
<keyword evidence="1" id="KW-0479">Metal-binding</keyword>
<dbReference type="Proteomes" id="UP000245412">
    <property type="component" value="Unassembled WGS sequence"/>
</dbReference>
<comment type="cofactor">
    <cofactor evidence="1">
        <name>Mg(2+)</name>
        <dbReference type="ChEBI" id="CHEBI:18420"/>
    </cofactor>
    <text evidence="1">Binds 2 magnesium ions per subunit.</text>
</comment>
<keyword evidence="3" id="KW-1185">Reference proteome</keyword>
<dbReference type="GO" id="GO:0046872">
    <property type="term" value="F:metal ion binding"/>
    <property type="evidence" value="ECO:0007669"/>
    <property type="project" value="UniProtKB-KW"/>
</dbReference>
<name>A0AB73SYC7_9FIRM</name>
<gene>
    <name evidence="2" type="ORF">C7383_11945</name>
</gene>
<dbReference type="EMBL" id="QGGY01000019">
    <property type="protein sequence ID" value="PWJ72341.1"/>
    <property type="molecule type" value="Genomic_DNA"/>
</dbReference>
<dbReference type="SUPFAM" id="SSF101478">
    <property type="entry name" value="ADP-ribosylglycohydrolase"/>
    <property type="match status" value="1"/>
</dbReference>
<dbReference type="RefSeq" id="WP_109748535.1">
    <property type="nucleotide sequence ID" value="NZ_JANKBI010000020.1"/>
</dbReference>
<feature type="binding site" evidence="1">
    <location>
        <position position="264"/>
    </location>
    <ligand>
        <name>Mg(2+)</name>
        <dbReference type="ChEBI" id="CHEBI:18420"/>
        <label>1</label>
    </ligand>
</feature>
<organism evidence="2 3">
    <name type="scientific">Murimonas intestini</name>
    <dbReference type="NCBI Taxonomy" id="1337051"/>
    <lineage>
        <taxon>Bacteria</taxon>
        <taxon>Bacillati</taxon>
        <taxon>Bacillota</taxon>
        <taxon>Clostridia</taxon>
        <taxon>Lachnospirales</taxon>
        <taxon>Lachnospiraceae</taxon>
        <taxon>Murimonas</taxon>
    </lineage>
</organism>
<accession>A0AB73SYC7</accession>
<dbReference type="InterPro" id="IPR036705">
    <property type="entry name" value="Ribosyl_crysJ1_sf"/>
</dbReference>
<dbReference type="Gene3D" id="1.10.4080.10">
    <property type="entry name" value="ADP-ribosylation/Crystallin J1"/>
    <property type="match status" value="1"/>
</dbReference>
<feature type="binding site" evidence="1">
    <location>
        <position position="262"/>
    </location>
    <ligand>
        <name>Mg(2+)</name>
        <dbReference type="ChEBI" id="CHEBI:18420"/>
        <label>1</label>
    </ligand>
</feature>
<dbReference type="InterPro" id="IPR005502">
    <property type="entry name" value="Ribosyl_crysJ1"/>
</dbReference>
<dbReference type="AlphaFoldDB" id="A0AB73SYC7"/>
<comment type="caution">
    <text evidence="2">The sequence shown here is derived from an EMBL/GenBank/DDBJ whole genome shotgun (WGS) entry which is preliminary data.</text>
</comment>
<dbReference type="Pfam" id="PF03747">
    <property type="entry name" value="ADP_ribosyl_GH"/>
    <property type="match status" value="1"/>
</dbReference>
<sequence length="667" mass="74217">MIRINRAVYHDKVMGCWLGKNAGGTLGEPLEEKFGREEMYHVDWYPLLPEGGIPNDDLELQLIWLQLILQKGPGITPADMAQAWMDCIAYNFDEYGLSKENMQKGLLPPVCGWHNNAFKDCMGSPIRSEIWACLAPGCMKTAARYAWQDAIADHGGGESVYGEIFNAVLESAAFIMDDKFRLLEIALSSIPKTSLTYRSVRRSIENYKKGMAYEDNRNDLMNTFYNPIAQYSPLNLGFQTIGWLYGKDFGDAICKAVNCGWDTDCTGATLGAVLGIIGGASALPEKWIAPLGYEIATNMSTGGIRNLTAPTDIRELTDVVCREAEKVTRYWGCGIEFTDDPCPEGGEYNEDAEIPPLELPWLEDYKPNALSYPLGTLEAEVRYDKDAAVTGDRASKLTVVLSNPHPVEKNIEVCFRMPEGFTAELVKCANGRGEKSKGQNGEKFVLKAWGETRLEIEVSAAAGAVRDSNRGYIIFQTEGWPAVPAVPLVLLGGSRWLVSELYEGKHLEEACGLNEEEVFKTQPEGFREVWRTGNDLELSACFKKQGIVYALHYIYSREERDVVLGVPNNGRMKLFLNGKLLHRTVMQVPLRANLGNGGAQGDGSNYKVTRLEKGMNQILIKLENDITLKEGQKSHFTIGGMSEVCTKNHGMPVLDIRRTVFPWEDHL</sequence>
<protein>
    <submittedName>
        <fullName evidence="2">ADP-ribosylglycohydrolase</fullName>
    </submittedName>
</protein>
<evidence type="ECO:0000313" key="3">
    <source>
        <dbReference type="Proteomes" id="UP000245412"/>
    </source>
</evidence>
<reference evidence="2 3" key="1">
    <citation type="submission" date="2018-05" db="EMBL/GenBank/DDBJ databases">
        <authorList>
            <person name="Goeker M."/>
            <person name="Huntemann M."/>
            <person name="Clum A."/>
            <person name="Pillay M."/>
            <person name="Palaniappan K."/>
            <person name="Varghese N."/>
            <person name="Mikhailova N."/>
            <person name="Stamatis D."/>
            <person name="Reddy T."/>
            <person name="Daum C."/>
            <person name="Shapiro N."/>
            <person name="Ivanova N."/>
            <person name="Kyrpides N."/>
            <person name="Woyke T."/>
        </authorList>
    </citation>
    <scope>NUCLEOTIDE SEQUENCE [LARGE SCALE GENOMIC DNA]</scope>
    <source>
        <strain evidence="2 3">DSM 26524</strain>
    </source>
</reference>
<evidence type="ECO:0000256" key="1">
    <source>
        <dbReference type="PIRSR" id="PIRSR605502-1"/>
    </source>
</evidence>
<evidence type="ECO:0000313" key="2">
    <source>
        <dbReference type="EMBL" id="PWJ72341.1"/>
    </source>
</evidence>
<proteinExistence type="predicted"/>